<keyword evidence="3" id="KW-0548">Nucleotidyltransferase</keyword>
<dbReference type="AlphaFoldDB" id="V9H0U9"/>
<sequence>MGRRSATAEPSWRAGANANEFPGSLMRETDPCKGGSPGRLGGKNWRNSLDLHGTWSSQKPRKTQCSNPAANAAIAQAHQRISACSAIWHQRVHPRGDASWLHGNDEGHPLMCLGRQGAKPAETNTAPKPPRTCRAGTANRRHPERTEVFQREHSTTVPPKPRRQAHRAEYSSSSPVYVADAQSRNWRNPNNRHFRVEDRRADDFQPEEAYANVRETAYMKLERWNVKFDGEDAMNSVEDFVFRLEFLQRQYQCPWKEVLRGFHLLLTGRAREWYWMHVRHSRVDSWMQLRHALLDRFRGYQTEHEVMQELLQREQQASEGVDDYIHHMRQLAARFQKPLRDRELVRIIKRGLKESLAKYIYAMDVLTVDELRQECLEVERHMGRRSRTGYLQPSRCPQGTRPVVHEVEVPPHLTETPPGELEEAFVRTRNSSELYAGTRDSSTTSLETACPRSGKYSAIGVESRTRSARSVKTVRETPEGAR</sequence>
<dbReference type="PANTHER" id="PTHR33223">
    <property type="entry name" value="CCHC-TYPE DOMAIN-CONTAINING PROTEIN"/>
    <property type="match status" value="1"/>
</dbReference>
<dbReference type="Pfam" id="PF03732">
    <property type="entry name" value="Retrotrans_gag"/>
    <property type="match status" value="1"/>
</dbReference>
<name>V9H0U9_DROVI</name>
<feature type="region of interest" description="Disordered" evidence="1">
    <location>
        <begin position="1"/>
        <end position="45"/>
    </location>
</feature>
<dbReference type="EMBL" id="X56645">
    <property type="protein sequence ID" value="CAA39966.1"/>
    <property type="molecule type" value="Genomic_DNA"/>
</dbReference>
<evidence type="ECO:0000313" key="3">
    <source>
        <dbReference type="EMBL" id="CAA39966.1"/>
    </source>
</evidence>
<dbReference type="InterPro" id="IPR005162">
    <property type="entry name" value="Retrotrans_gag_dom"/>
</dbReference>
<evidence type="ECO:0000259" key="2">
    <source>
        <dbReference type="Pfam" id="PF03732"/>
    </source>
</evidence>
<reference evidence="3" key="1">
    <citation type="journal article" date="1990" name="Proc. Natl. Acad. Sci. U.S.A.">
        <title>A long terminal repeat-containing retrotransposon is mobilized during hybrid dysgenesis in Drosophila virilis.</title>
        <authorList>
            <person name="Scheinker V.S."/>
            <person name="Lozovskaya E.R."/>
            <person name="Bishop J.G."/>
            <person name="Corces V.G."/>
            <person name="Evgen'ev M.B."/>
        </authorList>
    </citation>
    <scope>NUCLEOTIDE SEQUENCE</scope>
</reference>
<evidence type="ECO:0000256" key="1">
    <source>
        <dbReference type="SAM" id="MobiDB-lite"/>
    </source>
</evidence>
<feature type="region of interest" description="Disordered" evidence="1">
    <location>
        <begin position="118"/>
        <end position="174"/>
    </location>
</feature>
<feature type="compositionally biased region" description="Basic and acidic residues" evidence="1">
    <location>
        <begin position="473"/>
        <end position="482"/>
    </location>
</feature>
<organism evidence="3">
    <name type="scientific">Drosophila virilis</name>
    <name type="common">Fruit fly</name>
    <dbReference type="NCBI Taxonomy" id="7244"/>
    <lineage>
        <taxon>Eukaryota</taxon>
        <taxon>Metazoa</taxon>
        <taxon>Ecdysozoa</taxon>
        <taxon>Arthropoda</taxon>
        <taxon>Hexapoda</taxon>
        <taxon>Insecta</taxon>
        <taxon>Pterygota</taxon>
        <taxon>Neoptera</taxon>
        <taxon>Endopterygota</taxon>
        <taxon>Diptera</taxon>
        <taxon>Brachycera</taxon>
        <taxon>Muscomorpha</taxon>
        <taxon>Ephydroidea</taxon>
        <taxon>Drosophilidae</taxon>
        <taxon>Drosophila</taxon>
    </lineage>
</organism>
<accession>V9H0U9</accession>
<gene>
    <name evidence="4" type="primary">ORF1</name>
</gene>
<feature type="compositionally biased region" description="Basic and acidic residues" evidence="1">
    <location>
        <begin position="144"/>
        <end position="154"/>
    </location>
</feature>
<evidence type="ECO:0000313" key="4">
    <source>
        <dbReference type="FlyBase" id="FBgn0044141"/>
    </source>
</evidence>
<feature type="region of interest" description="Disordered" evidence="1">
    <location>
        <begin position="455"/>
        <end position="482"/>
    </location>
</feature>
<dbReference type="GO" id="GO:0003964">
    <property type="term" value="F:RNA-directed DNA polymerase activity"/>
    <property type="evidence" value="ECO:0007669"/>
    <property type="project" value="UniProtKB-KW"/>
</dbReference>
<keyword evidence="3" id="KW-0808">Transferase</keyword>
<dbReference type="FlyBase" id="FBgn0044141">
    <property type="gene designation" value="Dvir\Ulysses\ORF1"/>
</dbReference>
<protein>
    <submittedName>
        <fullName evidence="3">D.virilis Ulysses retrotransposon</fullName>
    </submittedName>
</protein>
<reference evidence="3" key="2">
    <citation type="journal article" date="1992" name="J. Mol. Biol.">
        <title>Ulysses transposable element of Drosophila shows high structural similarities to functional domains of retroviruses.</title>
        <authorList>
            <person name="Evgen'ev M.B."/>
            <person name="Corces V.G."/>
            <person name="Lankenau D.H."/>
        </authorList>
    </citation>
    <scope>NUCLEOTIDE SEQUENCE</scope>
</reference>
<feature type="domain" description="Retrotransposon gag" evidence="2">
    <location>
        <begin position="262"/>
        <end position="354"/>
    </location>
</feature>
<dbReference type="PANTHER" id="PTHR33223:SF6">
    <property type="entry name" value="CCHC-TYPE DOMAIN-CONTAINING PROTEIN"/>
    <property type="match status" value="1"/>
</dbReference>
<dbReference type="OrthoDB" id="7864975at2759"/>
<keyword evidence="3" id="KW-0695">RNA-directed DNA polymerase</keyword>
<proteinExistence type="predicted"/>